<keyword evidence="6" id="KW-0677">Repeat</keyword>
<dbReference type="InterPro" id="IPR059000">
    <property type="entry name" value="ATPase_P-type_domA"/>
</dbReference>
<evidence type="ECO:0000256" key="15">
    <source>
        <dbReference type="RuleBase" id="RU362081"/>
    </source>
</evidence>
<feature type="transmembrane region" description="Helical" evidence="15">
    <location>
        <begin position="1077"/>
        <end position="1097"/>
    </location>
</feature>
<evidence type="ECO:0000256" key="13">
    <source>
        <dbReference type="ARBA" id="ARBA00023065"/>
    </source>
</evidence>
<evidence type="ECO:0000256" key="2">
    <source>
        <dbReference type="ARBA" id="ARBA00006024"/>
    </source>
</evidence>
<evidence type="ECO:0000256" key="1">
    <source>
        <dbReference type="ARBA" id="ARBA00004127"/>
    </source>
</evidence>
<dbReference type="Proteomes" id="UP001642406">
    <property type="component" value="Unassembled WGS sequence"/>
</dbReference>
<evidence type="ECO:0000256" key="3">
    <source>
        <dbReference type="ARBA" id="ARBA00022448"/>
    </source>
</evidence>
<dbReference type="InterPro" id="IPR018303">
    <property type="entry name" value="ATPase_P-typ_P_site"/>
</dbReference>
<dbReference type="PANTHER" id="PTHR43520:SF8">
    <property type="entry name" value="P-TYPE CU(+) TRANSPORTER"/>
    <property type="match status" value="1"/>
</dbReference>
<dbReference type="InterPro" id="IPR006121">
    <property type="entry name" value="HMA_dom"/>
</dbReference>
<keyword evidence="14 15" id="KW-0472">Membrane</keyword>
<feature type="domain" description="HMA" evidence="17">
    <location>
        <begin position="100"/>
        <end position="166"/>
    </location>
</feature>
<dbReference type="PROSITE" id="PS01229">
    <property type="entry name" value="COF_2"/>
    <property type="match status" value="1"/>
</dbReference>
<dbReference type="NCBIfam" id="TIGR01494">
    <property type="entry name" value="ATPase_P-type"/>
    <property type="match status" value="2"/>
</dbReference>
<comment type="similarity">
    <text evidence="2 15">Belongs to the cation transport ATPase (P-type) (TC 3.A.3) family. Type IB subfamily.</text>
</comment>
<feature type="transmembrane region" description="Helical" evidence="15">
    <location>
        <begin position="656"/>
        <end position="678"/>
    </location>
</feature>
<feature type="region of interest" description="Disordered" evidence="16">
    <location>
        <begin position="168"/>
        <end position="193"/>
    </location>
</feature>
<evidence type="ECO:0000256" key="9">
    <source>
        <dbReference type="ARBA" id="ARBA00022840"/>
    </source>
</evidence>
<organism evidence="18 19">
    <name type="scientific">Sporothrix bragantina</name>
    <dbReference type="NCBI Taxonomy" id="671064"/>
    <lineage>
        <taxon>Eukaryota</taxon>
        <taxon>Fungi</taxon>
        <taxon>Dikarya</taxon>
        <taxon>Ascomycota</taxon>
        <taxon>Pezizomycotina</taxon>
        <taxon>Sordariomycetes</taxon>
        <taxon>Sordariomycetidae</taxon>
        <taxon>Ophiostomatales</taxon>
        <taxon>Ophiostomataceae</taxon>
        <taxon>Sporothrix</taxon>
    </lineage>
</organism>
<keyword evidence="9 15" id="KW-0067">ATP-binding</keyword>
<name>A0ABP0CFL8_9PEZI</name>
<accession>A0ABP0CFL8</accession>
<keyword evidence="8" id="KW-0186">Copper</keyword>
<dbReference type="PROSITE" id="PS00154">
    <property type="entry name" value="ATPASE_E1_E2"/>
    <property type="match status" value="1"/>
</dbReference>
<dbReference type="PROSITE" id="PS50846">
    <property type="entry name" value="HMA_2"/>
    <property type="match status" value="4"/>
</dbReference>
<evidence type="ECO:0000256" key="11">
    <source>
        <dbReference type="ARBA" id="ARBA00022967"/>
    </source>
</evidence>
<comment type="subcellular location">
    <subcellularLocation>
        <location evidence="1">Endomembrane system</location>
        <topology evidence="1">Multi-pass membrane protein</topology>
    </subcellularLocation>
    <subcellularLocation>
        <location evidence="15">Membrane</location>
    </subcellularLocation>
</comment>
<dbReference type="SUPFAM" id="SSF56784">
    <property type="entry name" value="HAD-like"/>
    <property type="match status" value="1"/>
</dbReference>
<evidence type="ECO:0000256" key="8">
    <source>
        <dbReference type="ARBA" id="ARBA00022796"/>
    </source>
</evidence>
<evidence type="ECO:0000256" key="7">
    <source>
        <dbReference type="ARBA" id="ARBA00022741"/>
    </source>
</evidence>
<dbReference type="InterPro" id="IPR001757">
    <property type="entry name" value="P_typ_ATPase"/>
</dbReference>
<dbReference type="SFLD" id="SFLDS00003">
    <property type="entry name" value="Haloacid_Dehalogenase"/>
    <property type="match status" value="1"/>
</dbReference>
<dbReference type="Gene3D" id="3.40.1110.10">
    <property type="entry name" value="Calcium-transporting ATPase, cytoplasmic domain N"/>
    <property type="match status" value="2"/>
</dbReference>
<keyword evidence="12 15" id="KW-1133">Transmembrane helix</keyword>
<dbReference type="SUPFAM" id="SSF81665">
    <property type="entry name" value="Calcium ATPase, transmembrane domain M"/>
    <property type="match status" value="1"/>
</dbReference>
<dbReference type="Pfam" id="PF00702">
    <property type="entry name" value="Hydrolase"/>
    <property type="match status" value="1"/>
</dbReference>
<keyword evidence="3" id="KW-0813">Transport</keyword>
<reference evidence="18 19" key="1">
    <citation type="submission" date="2024-01" db="EMBL/GenBank/DDBJ databases">
        <authorList>
            <person name="Allen C."/>
            <person name="Tagirdzhanova G."/>
        </authorList>
    </citation>
    <scope>NUCLEOTIDE SEQUENCE [LARGE SCALE GENOMIC DNA]</scope>
</reference>
<dbReference type="InterPro" id="IPR023298">
    <property type="entry name" value="ATPase_P-typ_TM_dom_sf"/>
</dbReference>
<evidence type="ECO:0000313" key="18">
    <source>
        <dbReference type="EMBL" id="CAK7230613.1"/>
    </source>
</evidence>
<comment type="caution">
    <text evidence="18">The sequence shown here is derived from an EMBL/GenBank/DDBJ whole genome shotgun (WGS) entry which is preliminary data.</text>
</comment>
<evidence type="ECO:0000256" key="5">
    <source>
        <dbReference type="ARBA" id="ARBA00022723"/>
    </source>
</evidence>
<proteinExistence type="inferred from homology"/>
<dbReference type="InterPro" id="IPR008250">
    <property type="entry name" value="ATPase_P-typ_transduc_dom_A_sf"/>
</dbReference>
<keyword evidence="13" id="KW-0406">Ion transport</keyword>
<evidence type="ECO:0000256" key="16">
    <source>
        <dbReference type="SAM" id="MobiDB-lite"/>
    </source>
</evidence>
<dbReference type="InterPro" id="IPR036163">
    <property type="entry name" value="HMA_dom_sf"/>
</dbReference>
<feature type="transmembrane region" description="Helical" evidence="15">
    <location>
        <begin position="369"/>
        <end position="389"/>
    </location>
</feature>
<dbReference type="PRINTS" id="PR00942">
    <property type="entry name" value="CUATPASEI"/>
</dbReference>
<dbReference type="CDD" id="cd02094">
    <property type="entry name" value="P-type_ATPase_Cu-like"/>
    <property type="match status" value="1"/>
</dbReference>
<dbReference type="PRINTS" id="PR00119">
    <property type="entry name" value="CATATPASE"/>
</dbReference>
<keyword evidence="7 15" id="KW-0547">Nucleotide-binding</keyword>
<dbReference type="NCBIfam" id="TIGR01525">
    <property type="entry name" value="ATPase-IB_hvy"/>
    <property type="match status" value="1"/>
</dbReference>
<dbReference type="EMBL" id="CAWUHC010000088">
    <property type="protein sequence ID" value="CAK7230613.1"/>
    <property type="molecule type" value="Genomic_DNA"/>
</dbReference>
<dbReference type="CDD" id="cd00371">
    <property type="entry name" value="HMA"/>
    <property type="match status" value="4"/>
</dbReference>
<feature type="domain" description="HMA" evidence="17">
    <location>
        <begin position="2"/>
        <end position="68"/>
    </location>
</feature>
<sequence length="1169" mass="124029">MATTTLKVGGMTCGACTSAVEAGFKGVDGVGNVSVSLVMERAVVMHDPTRITAEKVREIIEDRGFDAEILATDLPSPQIRDSDDDYLFDADADNDGPTMQLTTIAVEGMTCGACTSAIEGGFKDVAGVKSFSISLLSERAVIEHEPEVLNAEKIMELIEDRGFGASLVETKELKPERPQRGQGRSGGSRREPAHMTTTVAIEGMTCGACTSAVDGMFKNAEGVLRFNISLLAERAVITHDPTLLSTDKIVEKIEDGGFGATIVSSEPEGSDNMHGYTSSQFKVFGSPDAAQATALEETLTALPGVQSARLNIGTSRLTVSHRSAVTGLRAIVETVEAAGYNALVADNDDNNAQLESLAKTREINEWRRAFKVSLAFAIPVLILGMILPMCAPSLDFGSFKILPGIYLGDLICLGLTIPVQFGIGKRFYISAWKSVKHRSPTMDVLVVLGTSCAFLFSIVSMLVSFLTPPHSRPSTIFDTSTMLITFVSLGRFLENNAKGQTSKALSRLMSLAPSMATIYADPIAAEKAAEGWDTVAGSGEPKTPLVDGNAAEEKCIPTELLQVGDVVILRPGDKIPADGVMVRGETYIDESMVTGEAMPVQKRKGSFLIGGTVNGHGRVDFRVTRAGRDTQLSQIVKLVQDAQTTRAPIQRLADTLAGYFVPTILLLGFMTFVVWMILSHVLTNPPKIFLKEESGGKIFVCVKLCISVIVFACPCALGLATPTAVMVGTGIGAENGILVKGGAALETSTKVTQVVLDKTGTITYGKMSIASVTLASAWQDSEWRRRLWWTIVGLSEMGSEHPIGRAVLAAARTELGLDQEGVIDGSVGDFKASVGRGISATIEPATSAERHRYSILVGNVKFLRENDVTVPESAISASEEINSRAASKSASSSKSAGTTNIFISIDGQFAGHLCLADTIKEGAAATISVLHRMGIKTAIVTGDQRSTAVAVAKAVGISPDNVYAGVSPDQKQAIVMQLQAAGEIVAMVGDGINDSPALATADVGIAMSSGTDVAMEAADVVLMRPNNLMDIPASLNLARSIFGRIKLNLAWACLYNVVGLPFAMGIFLPLGLHLHPLAAGAAMAASSVSVVVSSLLLKFWKRPSYMDEALYDERGVLKRSTGWRGRLTNLAGRTRDGLEDVYQAVTGKRWSNNESEGYVPLANLDAAEV</sequence>
<gene>
    <name evidence="18" type="primary">CCC2</name>
    <name evidence="18" type="ORF">SBRCBS47491_007644</name>
</gene>
<evidence type="ECO:0000256" key="6">
    <source>
        <dbReference type="ARBA" id="ARBA00022737"/>
    </source>
</evidence>
<feature type="transmembrane region" description="Helical" evidence="15">
    <location>
        <begin position="698"/>
        <end position="720"/>
    </location>
</feature>
<protein>
    <submittedName>
        <fullName evidence="18">Cu(2+)-transporting P-type ATPase</fullName>
    </submittedName>
</protein>
<dbReference type="PANTHER" id="PTHR43520">
    <property type="entry name" value="ATP7, ISOFORM B"/>
    <property type="match status" value="1"/>
</dbReference>
<feature type="domain" description="HMA" evidence="17">
    <location>
        <begin position="195"/>
        <end position="261"/>
    </location>
</feature>
<feature type="transmembrane region" description="Helical" evidence="15">
    <location>
        <begin position="1049"/>
        <end position="1071"/>
    </location>
</feature>
<dbReference type="InterPro" id="IPR044492">
    <property type="entry name" value="P_typ_ATPase_HD_dom"/>
</dbReference>
<keyword evidence="4 15" id="KW-0812">Transmembrane</keyword>
<dbReference type="InterPro" id="IPR027256">
    <property type="entry name" value="P-typ_ATPase_IB"/>
</dbReference>
<feature type="transmembrane region" description="Helical" evidence="15">
    <location>
        <begin position="401"/>
        <end position="423"/>
    </location>
</feature>
<dbReference type="InterPro" id="IPR023214">
    <property type="entry name" value="HAD_sf"/>
</dbReference>
<evidence type="ECO:0000256" key="10">
    <source>
        <dbReference type="ARBA" id="ARBA00022842"/>
    </source>
</evidence>
<feature type="transmembrane region" description="Helical" evidence="15">
    <location>
        <begin position="475"/>
        <end position="493"/>
    </location>
</feature>
<keyword evidence="8" id="KW-0187">Copper transport</keyword>
<feature type="domain" description="HMA" evidence="17">
    <location>
        <begin position="277"/>
        <end position="343"/>
    </location>
</feature>
<evidence type="ECO:0000256" key="4">
    <source>
        <dbReference type="ARBA" id="ARBA00022692"/>
    </source>
</evidence>
<feature type="compositionally biased region" description="Basic and acidic residues" evidence="16">
    <location>
        <begin position="169"/>
        <end position="179"/>
    </location>
</feature>
<dbReference type="SFLD" id="SFLDG00002">
    <property type="entry name" value="C1.7:_P-type_atpase_like"/>
    <property type="match status" value="1"/>
</dbReference>
<evidence type="ECO:0000256" key="12">
    <source>
        <dbReference type="ARBA" id="ARBA00022989"/>
    </source>
</evidence>
<keyword evidence="5 15" id="KW-0479">Metal-binding</keyword>
<dbReference type="SUPFAM" id="SSF81653">
    <property type="entry name" value="Calcium ATPase, transduction domain A"/>
    <property type="match status" value="1"/>
</dbReference>
<keyword evidence="11" id="KW-1278">Translocase</keyword>
<evidence type="ECO:0000313" key="19">
    <source>
        <dbReference type="Proteomes" id="UP001642406"/>
    </source>
</evidence>
<keyword evidence="10" id="KW-0460">Magnesium</keyword>
<dbReference type="InterPro" id="IPR006122">
    <property type="entry name" value="HMA_Cu_ion-bd"/>
</dbReference>
<keyword evidence="19" id="KW-1185">Reference proteome</keyword>
<evidence type="ECO:0000259" key="17">
    <source>
        <dbReference type="PROSITE" id="PS50846"/>
    </source>
</evidence>
<dbReference type="InterPro" id="IPR036412">
    <property type="entry name" value="HAD-like_sf"/>
</dbReference>
<dbReference type="SFLD" id="SFLDF00027">
    <property type="entry name" value="p-type_atpase"/>
    <property type="match status" value="1"/>
</dbReference>
<dbReference type="Pfam" id="PF00122">
    <property type="entry name" value="E1-E2_ATPase"/>
    <property type="match status" value="1"/>
</dbReference>
<evidence type="ECO:0000256" key="14">
    <source>
        <dbReference type="ARBA" id="ARBA00023136"/>
    </source>
</evidence>
<dbReference type="Pfam" id="PF00403">
    <property type="entry name" value="HMA"/>
    <property type="match status" value="4"/>
</dbReference>
<dbReference type="Gene3D" id="2.70.150.10">
    <property type="entry name" value="Calcium-transporting ATPase, cytoplasmic transduction domain A"/>
    <property type="match status" value="1"/>
</dbReference>
<dbReference type="InterPro" id="IPR023299">
    <property type="entry name" value="ATPase_P-typ_cyto_dom_N"/>
</dbReference>
<dbReference type="Gene3D" id="3.30.70.100">
    <property type="match status" value="4"/>
</dbReference>
<dbReference type="SUPFAM" id="SSF55008">
    <property type="entry name" value="HMA, heavy metal-associated domain"/>
    <property type="match status" value="4"/>
</dbReference>
<dbReference type="Gene3D" id="3.40.50.1000">
    <property type="entry name" value="HAD superfamily/HAD-like"/>
    <property type="match status" value="1"/>
</dbReference>
<dbReference type="NCBIfam" id="TIGR00003">
    <property type="entry name" value="copper ion binding protein"/>
    <property type="match status" value="1"/>
</dbReference>
<feature type="transmembrane region" description="Helical" evidence="15">
    <location>
        <begin position="444"/>
        <end position="463"/>
    </location>
</feature>